<organism evidence="1 2">
    <name type="scientific">Melia azedarach</name>
    <name type="common">Chinaberry tree</name>
    <dbReference type="NCBI Taxonomy" id="155640"/>
    <lineage>
        <taxon>Eukaryota</taxon>
        <taxon>Viridiplantae</taxon>
        <taxon>Streptophyta</taxon>
        <taxon>Embryophyta</taxon>
        <taxon>Tracheophyta</taxon>
        <taxon>Spermatophyta</taxon>
        <taxon>Magnoliopsida</taxon>
        <taxon>eudicotyledons</taxon>
        <taxon>Gunneridae</taxon>
        <taxon>Pentapetalae</taxon>
        <taxon>rosids</taxon>
        <taxon>malvids</taxon>
        <taxon>Sapindales</taxon>
        <taxon>Meliaceae</taxon>
        <taxon>Melia</taxon>
    </lineage>
</organism>
<proteinExistence type="predicted"/>
<dbReference type="Proteomes" id="UP001164539">
    <property type="component" value="Chromosome 3"/>
</dbReference>
<keyword evidence="1" id="KW-0808">Transferase</keyword>
<dbReference type="EMBL" id="CM051396">
    <property type="protein sequence ID" value="KAJ4723634.1"/>
    <property type="molecule type" value="Genomic_DNA"/>
</dbReference>
<protein>
    <submittedName>
        <fullName evidence="1">RBR-type E3 ubiquitin transferase</fullName>
    </submittedName>
</protein>
<evidence type="ECO:0000313" key="1">
    <source>
        <dbReference type="EMBL" id="KAJ4723634.1"/>
    </source>
</evidence>
<name>A0ACC1YKG4_MELAZ</name>
<evidence type="ECO:0000313" key="2">
    <source>
        <dbReference type="Proteomes" id="UP001164539"/>
    </source>
</evidence>
<reference evidence="1 2" key="1">
    <citation type="journal article" date="2023" name="Science">
        <title>Complex scaffold remodeling in plant triterpene biosynthesis.</title>
        <authorList>
            <person name="De La Pena R."/>
            <person name="Hodgson H."/>
            <person name="Liu J.C."/>
            <person name="Stephenson M.J."/>
            <person name="Martin A.C."/>
            <person name="Owen C."/>
            <person name="Harkess A."/>
            <person name="Leebens-Mack J."/>
            <person name="Jimenez L.E."/>
            <person name="Osbourn A."/>
            <person name="Sattely E.S."/>
        </authorList>
    </citation>
    <scope>NUCLEOTIDE SEQUENCE [LARGE SCALE GENOMIC DNA]</scope>
    <source>
        <strain evidence="2">cv. JPN11</strain>
        <tissue evidence="1">Leaf</tissue>
    </source>
</reference>
<comment type="caution">
    <text evidence="1">The sequence shown here is derived from an EMBL/GenBank/DDBJ whole genome shotgun (WGS) entry which is preliminary data.</text>
</comment>
<keyword evidence="2" id="KW-1185">Reference proteome</keyword>
<sequence length="255" mass="29030">MGNSLRKPSETLEDSTQKDEENNESSFTCEICIEPTATNNKFKNKNLCTHPFCQDCIAKYIEAKIQFNNTARIQCPGLHCEQILDPIPCKPLIPENLFTRWCDLLCDDYVLGLERSYCPNRNCGALVVNECERNGEVKKAQCPNCKQWFCFQCKSIWHAGYRCEESENLRDSNDIRFGNLVEKMSWARCPSCGHCVEKKDGCFIMTCRCKTKFCYICGGMLPSQCVCNPKRGGCFALLVLIVMMVVCIWIAATVE</sequence>
<accession>A0ACC1YKG4</accession>
<gene>
    <name evidence="1" type="ORF">OWV82_006980</name>
</gene>